<proteinExistence type="predicted"/>
<evidence type="ECO:0000313" key="1">
    <source>
        <dbReference type="EMBL" id="GMH16910.1"/>
    </source>
</evidence>
<name>A0AAD3SS24_NEPGR</name>
<sequence>MDVPSLSRAFGSDGFPSAAHRLGCGILGALDDDPLLWSLLVLEGFTLPCCDVLSHCVNVFEDVEVLWCHLFDAAGFDETLVSCFFLLAGMGSQRCIIGCNCSPLRWELPPAADA</sequence>
<keyword evidence="2" id="KW-1185">Reference proteome</keyword>
<gene>
    <name evidence="1" type="ORF">Nepgr_018751</name>
</gene>
<comment type="caution">
    <text evidence="1">The sequence shown here is derived from an EMBL/GenBank/DDBJ whole genome shotgun (WGS) entry which is preliminary data.</text>
</comment>
<evidence type="ECO:0000313" key="2">
    <source>
        <dbReference type="Proteomes" id="UP001279734"/>
    </source>
</evidence>
<organism evidence="1 2">
    <name type="scientific">Nepenthes gracilis</name>
    <name type="common">Slender pitcher plant</name>
    <dbReference type="NCBI Taxonomy" id="150966"/>
    <lineage>
        <taxon>Eukaryota</taxon>
        <taxon>Viridiplantae</taxon>
        <taxon>Streptophyta</taxon>
        <taxon>Embryophyta</taxon>
        <taxon>Tracheophyta</taxon>
        <taxon>Spermatophyta</taxon>
        <taxon>Magnoliopsida</taxon>
        <taxon>eudicotyledons</taxon>
        <taxon>Gunneridae</taxon>
        <taxon>Pentapetalae</taxon>
        <taxon>Caryophyllales</taxon>
        <taxon>Nepenthaceae</taxon>
        <taxon>Nepenthes</taxon>
    </lineage>
</organism>
<reference evidence="1" key="1">
    <citation type="submission" date="2023-05" db="EMBL/GenBank/DDBJ databases">
        <title>Nepenthes gracilis genome sequencing.</title>
        <authorList>
            <person name="Fukushima K."/>
        </authorList>
    </citation>
    <scope>NUCLEOTIDE SEQUENCE</scope>
    <source>
        <strain evidence="1">SING2019-196</strain>
    </source>
</reference>
<dbReference type="Proteomes" id="UP001279734">
    <property type="component" value="Unassembled WGS sequence"/>
</dbReference>
<protein>
    <submittedName>
        <fullName evidence="1">Uncharacterized protein</fullName>
    </submittedName>
</protein>
<dbReference type="AlphaFoldDB" id="A0AAD3SS24"/>
<accession>A0AAD3SS24</accession>
<dbReference type="EMBL" id="BSYO01000017">
    <property type="protein sequence ID" value="GMH16910.1"/>
    <property type="molecule type" value="Genomic_DNA"/>
</dbReference>